<dbReference type="Pfam" id="PF10436">
    <property type="entry name" value="BCDHK_Adom3"/>
    <property type="match status" value="1"/>
</dbReference>
<keyword evidence="6 7" id="KW-0496">Mitochondrion</keyword>
<accession>A0A1D8NQ42</accession>
<name>A0A1D8NQ42_YARLL</name>
<evidence type="ECO:0000259" key="8">
    <source>
        <dbReference type="Pfam" id="PF10436"/>
    </source>
</evidence>
<dbReference type="SUPFAM" id="SSF55874">
    <property type="entry name" value="ATPase domain of HSP90 chaperone/DNA topoisomerase II/histidine kinase"/>
    <property type="match status" value="1"/>
</dbReference>
<evidence type="ECO:0000256" key="4">
    <source>
        <dbReference type="ARBA" id="ARBA00022777"/>
    </source>
</evidence>
<evidence type="ECO:0000313" key="12">
    <source>
        <dbReference type="Proteomes" id="UP000256601"/>
    </source>
</evidence>
<dbReference type="InterPro" id="IPR018955">
    <property type="entry name" value="BCDHK/PDK_N"/>
</dbReference>
<protein>
    <recommendedName>
        <fullName evidence="7">Protein-serine/threonine kinase</fullName>
        <ecNumber evidence="7">2.7.11.-</ecNumber>
    </recommendedName>
</protein>
<organism evidence="9 11">
    <name type="scientific">Yarrowia lipolytica</name>
    <name type="common">Candida lipolytica</name>
    <dbReference type="NCBI Taxonomy" id="4952"/>
    <lineage>
        <taxon>Eukaryota</taxon>
        <taxon>Fungi</taxon>
        <taxon>Dikarya</taxon>
        <taxon>Ascomycota</taxon>
        <taxon>Saccharomycotina</taxon>
        <taxon>Dipodascomycetes</taxon>
        <taxon>Dipodascales</taxon>
        <taxon>Dipodascales incertae sedis</taxon>
        <taxon>Yarrowia</taxon>
    </lineage>
</organism>
<keyword evidence="3 7" id="KW-0547">Nucleotide-binding</keyword>
<dbReference type="KEGG" id="yli:2907667"/>
<dbReference type="InterPro" id="IPR036890">
    <property type="entry name" value="HATPase_C_sf"/>
</dbReference>
<evidence type="ECO:0000256" key="1">
    <source>
        <dbReference type="ARBA" id="ARBA00006155"/>
    </source>
</evidence>
<dbReference type="AlphaFoldDB" id="A0A1D8NQ42"/>
<gene>
    <name evidence="10" type="ORF">B0I71DRAFT_137081</name>
    <name evidence="9" type="ORF">YALI1_F34202g</name>
</gene>
<evidence type="ECO:0000256" key="3">
    <source>
        <dbReference type="ARBA" id="ARBA00022741"/>
    </source>
</evidence>
<reference evidence="10 12" key="2">
    <citation type="submission" date="2018-07" db="EMBL/GenBank/DDBJ databases">
        <title>Draft Genome Assemblies for Five Robust Yarrowia lipolytica Strains Exhibiting High Lipid Production and Pentose Sugar Utilization and Sugar Alcohol Secretion from Undetoxified Lignocellulosic Biomass Hydrolysates.</title>
        <authorList>
            <consortium name="DOE Joint Genome Institute"/>
            <person name="Walker C."/>
            <person name="Ryu S."/>
            <person name="Na H."/>
            <person name="Zane M."/>
            <person name="LaButti K."/>
            <person name="Lipzen A."/>
            <person name="Haridas S."/>
            <person name="Barry K."/>
            <person name="Grigoriev I.V."/>
            <person name="Quarterman J."/>
            <person name="Slininger P."/>
            <person name="Dien B."/>
            <person name="Trinh C.T."/>
        </authorList>
    </citation>
    <scope>NUCLEOTIDE SEQUENCE [LARGE SCALE GENOMIC DNA]</scope>
    <source>
        <strain evidence="10 12">YB392</strain>
    </source>
</reference>
<evidence type="ECO:0000313" key="9">
    <source>
        <dbReference type="EMBL" id="AOW07756.1"/>
    </source>
</evidence>
<comment type="similarity">
    <text evidence="1 7">Belongs to the PDK/BCKDK protein kinase family.</text>
</comment>
<dbReference type="GO" id="GO:0005759">
    <property type="term" value="C:mitochondrial matrix"/>
    <property type="evidence" value="ECO:0007669"/>
    <property type="project" value="UniProtKB-SubCell"/>
</dbReference>
<dbReference type="GO" id="GO:0010906">
    <property type="term" value="P:regulation of glucose metabolic process"/>
    <property type="evidence" value="ECO:0007669"/>
    <property type="project" value="TreeGrafter"/>
</dbReference>
<sequence length="480" mass="54563">MLHCTRHHSKAMLRIKHRPAHLLQRTRGSRYNSQLASLSFEPETVRHDYPFTSAYPVGSKVINEQHFYQNDILFNWYNKSPHPVSLRQLAFFGRKLTEEKMIGSANFVRTELPTRLAHRIRDLQCLPFSVMRNEHMSQVYELYYQAFNQFRKFPAIKTLEDNDKFCKLVSDLLLDHLTIIPSLVTGGIECAMDQLIEPKRLDDVMSLMLRSRISRRVIAEQHISLSQSFNESLAQGKRETAEKASDYIGEVFLQCSAKDCIRTASAQAETFAVQVISKELYMSPADIVVPEVVVQGEDAKFPYMDSHLKYIMGEILRNAYYATIRRHIVSGKGGTPPPILVSISNTPSDVRIRFSDQGGGVPKEVQPHIWSFAKGPEATSRLDMFKRIPKLAGVPHEVDFAGNLDTKRVISTDTHESSLARFSNRPPNVKLGIGLPMSKVYVEYWDGSLDLTSLEGHGTDVSLRISRLGNQNEKLQLDRV</sequence>
<dbReference type="eggNOG" id="KOG0787">
    <property type="taxonomic scope" value="Eukaryota"/>
</dbReference>
<dbReference type="GO" id="GO:0004740">
    <property type="term" value="F:pyruvate dehydrogenase (acetyl-transferring) kinase activity"/>
    <property type="evidence" value="ECO:0007669"/>
    <property type="project" value="TreeGrafter"/>
</dbReference>
<dbReference type="InterPro" id="IPR039028">
    <property type="entry name" value="BCKD/PDK"/>
</dbReference>
<dbReference type="EMBL" id="KZ859160">
    <property type="protein sequence ID" value="RDW22737.1"/>
    <property type="molecule type" value="Genomic_DNA"/>
</dbReference>
<keyword evidence="2 7" id="KW-0808">Transferase</keyword>
<dbReference type="SUPFAM" id="SSF69012">
    <property type="entry name" value="alpha-ketoacid dehydrogenase kinase, N-terminal domain"/>
    <property type="match status" value="1"/>
</dbReference>
<evidence type="ECO:0000256" key="5">
    <source>
        <dbReference type="ARBA" id="ARBA00022840"/>
    </source>
</evidence>
<feature type="domain" description="Branched-chain alpha-ketoacid dehydrogenase kinase/Pyruvate dehydrogenase kinase N-terminal" evidence="8">
    <location>
        <begin position="83"/>
        <end position="251"/>
    </location>
</feature>
<dbReference type="PANTHER" id="PTHR11947:SF25">
    <property type="entry name" value="[PYRUVATE DEHYDROGENASE (ACETYL-TRANSFERRING)] KINASE 2, MITOCHONDRIAL"/>
    <property type="match status" value="1"/>
</dbReference>
<dbReference type="Proteomes" id="UP000256601">
    <property type="component" value="Unassembled WGS sequence"/>
</dbReference>
<dbReference type="EC" id="2.7.11.-" evidence="7"/>
<proteinExistence type="inferred from homology"/>
<dbReference type="VEuPathDB" id="FungiDB:YALI0_F26807g"/>
<dbReference type="PANTHER" id="PTHR11947">
    <property type="entry name" value="PYRUVATE DEHYDROGENASE KINASE"/>
    <property type="match status" value="1"/>
</dbReference>
<dbReference type="VEuPathDB" id="FungiDB:YALI1_F34202g"/>
<comment type="subcellular location">
    <subcellularLocation>
        <location evidence="7">Mitochondrion matrix</location>
    </subcellularLocation>
</comment>
<evidence type="ECO:0000313" key="11">
    <source>
        <dbReference type="Proteomes" id="UP000182444"/>
    </source>
</evidence>
<evidence type="ECO:0000313" key="10">
    <source>
        <dbReference type="EMBL" id="RDW22737.1"/>
    </source>
</evidence>
<evidence type="ECO:0000256" key="7">
    <source>
        <dbReference type="RuleBase" id="RU366032"/>
    </source>
</evidence>
<dbReference type="GO" id="GO:0005524">
    <property type="term" value="F:ATP binding"/>
    <property type="evidence" value="ECO:0007669"/>
    <property type="project" value="UniProtKB-UniRule"/>
</dbReference>
<evidence type="ECO:0000256" key="2">
    <source>
        <dbReference type="ARBA" id="ARBA00022679"/>
    </source>
</evidence>
<dbReference type="Proteomes" id="UP000182444">
    <property type="component" value="Chromosome 1F"/>
</dbReference>
<dbReference type="InterPro" id="IPR036784">
    <property type="entry name" value="AK/P_DHK_N_sf"/>
</dbReference>
<reference evidence="9 11" key="1">
    <citation type="journal article" date="2016" name="PLoS ONE">
        <title>Sequence Assembly of Yarrowia lipolytica Strain W29/CLIB89 Shows Transposable Element Diversity.</title>
        <authorList>
            <person name="Magnan C."/>
            <person name="Yu J."/>
            <person name="Chang I."/>
            <person name="Jahn E."/>
            <person name="Kanomata Y."/>
            <person name="Wu J."/>
            <person name="Zeller M."/>
            <person name="Oakes M."/>
            <person name="Baldi P."/>
            <person name="Sandmeyer S."/>
        </authorList>
    </citation>
    <scope>NUCLEOTIDE SEQUENCE [LARGE SCALE GENOMIC DNA]</scope>
    <source>
        <strain evidence="9">CLIB89</strain>
        <strain evidence="11">CLIB89(W29)</strain>
    </source>
</reference>
<dbReference type="Gene3D" id="1.20.140.20">
    <property type="entry name" value="Alpha-ketoacid/pyruvate dehydrogenase kinase, N-terminal domain"/>
    <property type="match status" value="1"/>
</dbReference>
<evidence type="ECO:0000256" key="6">
    <source>
        <dbReference type="ARBA" id="ARBA00023128"/>
    </source>
</evidence>
<keyword evidence="4 7" id="KW-0418">Kinase</keyword>
<keyword evidence="5 7" id="KW-0067">ATP-binding</keyword>
<dbReference type="EMBL" id="CP017558">
    <property type="protein sequence ID" value="AOW07756.1"/>
    <property type="molecule type" value="Genomic_DNA"/>
</dbReference>
<dbReference type="Gene3D" id="3.30.565.10">
    <property type="entry name" value="Histidine kinase-like ATPase, C-terminal domain"/>
    <property type="match status" value="1"/>
</dbReference>